<keyword evidence="1" id="KW-0812">Transmembrane</keyword>
<evidence type="ECO:0000256" key="1">
    <source>
        <dbReference type="SAM" id="Phobius"/>
    </source>
</evidence>
<evidence type="ECO:0000313" key="3">
    <source>
        <dbReference type="Proteomes" id="UP000237003"/>
    </source>
</evidence>
<keyword evidence="1" id="KW-1133">Transmembrane helix</keyword>
<evidence type="ECO:0000313" key="2">
    <source>
        <dbReference type="EMBL" id="POU68279.1"/>
    </source>
</evidence>
<dbReference type="EMBL" id="PQLX01000001">
    <property type="protein sequence ID" value="POU68279.1"/>
    <property type="molecule type" value="Genomic_DNA"/>
</dbReference>
<name>A0A2S4S361_CITAM</name>
<feature type="transmembrane region" description="Helical" evidence="1">
    <location>
        <begin position="29"/>
        <end position="46"/>
    </location>
</feature>
<sequence>MCFTSKFCNQFYDFPCVLKQKEQDFLKRFSAVLLSVMTQISAFFLIEAESFQFGKRGEPCSSYLFRTFIRASRPETKKRLFGRSPLH</sequence>
<proteinExistence type="predicted"/>
<accession>A0A2S4S361</accession>
<organism evidence="2 3">
    <name type="scientific">Citrobacter amalonaticus</name>
    <dbReference type="NCBI Taxonomy" id="35703"/>
    <lineage>
        <taxon>Bacteria</taxon>
        <taxon>Pseudomonadati</taxon>
        <taxon>Pseudomonadota</taxon>
        <taxon>Gammaproteobacteria</taxon>
        <taxon>Enterobacterales</taxon>
        <taxon>Enterobacteriaceae</taxon>
        <taxon>Citrobacter</taxon>
    </lineage>
</organism>
<comment type="caution">
    <text evidence="2">The sequence shown here is derived from an EMBL/GenBank/DDBJ whole genome shotgun (WGS) entry which is preliminary data.</text>
</comment>
<reference evidence="2 3" key="1">
    <citation type="submission" date="2018-01" db="EMBL/GenBank/DDBJ databases">
        <title>Complete genome sequences of 14 Citrobacter spp. isolated from plant in Canada.</title>
        <authorList>
            <person name="Bhandare S.G."/>
            <person name="Colavecchio A."/>
            <person name="Jeukens J."/>
            <person name="Emond-Rheault J.-G."/>
            <person name="Freschi L."/>
            <person name="Hamel J."/>
            <person name="Kukavica-Ibrulj I."/>
            <person name="Levesque R."/>
            <person name="Goodridge L."/>
        </authorList>
    </citation>
    <scope>NUCLEOTIDE SEQUENCE [LARGE SCALE GENOMIC DNA]</scope>
    <source>
        <strain evidence="2 3">S1285</strain>
    </source>
</reference>
<dbReference type="AlphaFoldDB" id="A0A2S4S361"/>
<dbReference type="Proteomes" id="UP000237003">
    <property type="component" value="Unassembled WGS sequence"/>
</dbReference>
<gene>
    <name evidence="2" type="ORF">C3430_04190</name>
</gene>
<keyword evidence="1" id="KW-0472">Membrane</keyword>
<protein>
    <submittedName>
        <fullName evidence="2">Uncharacterized protein</fullName>
    </submittedName>
</protein>